<feature type="transmembrane region" description="Helical" evidence="11">
    <location>
        <begin position="238"/>
        <end position="257"/>
    </location>
</feature>
<feature type="transmembrane region" description="Helical" evidence="11">
    <location>
        <begin position="97"/>
        <end position="116"/>
    </location>
</feature>
<dbReference type="Pfam" id="PF02653">
    <property type="entry name" value="BPD_transp_2"/>
    <property type="match status" value="1"/>
</dbReference>
<evidence type="ECO:0000256" key="11">
    <source>
        <dbReference type="SAM" id="Phobius"/>
    </source>
</evidence>
<comment type="subunit">
    <text evidence="2">The complex is composed of two ATP-binding proteins (LsrA), two transmembrane proteins (LsrC and LsrD) and a solute-binding protein (LsrB).</text>
</comment>
<gene>
    <name evidence="12" type="ORF">FZ934_08580</name>
</gene>
<dbReference type="EMBL" id="CP043498">
    <property type="protein sequence ID" value="QFY60480.1"/>
    <property type="molecule type" value="Genomic_DNA"/>
</dbReference>
<comment type="subcellular location">
    <subcellularLocation>
        <location evidence="1">Cell membrane</location>
        <topology evidence="1">Multi-pass membrane protein</topology>
    </subcellularLocation>
</comment>
<dbReference type="AlphaFoldDB" id="A0A5Q0C918"/>
<feature type="transmembrane region" description="Helical" evidence="11">
    <location>
        <begin position="42"/>
        <end position="61"/>
    </location>
</feature>
<dbReference type="GO" id="GO:0022857">
    <property type="term" value="F:transmembrane transporter activity"/>
    <property type="evidence" value="ECO:0007669"/>
    <property type="project" value="InterPro"/>
</dbReference>
<evidence type="ECO:0000256" key="6">
    <source>
        <dbReference type="ARBA" id="ARBA00022692"/>
    </source>
</evidence>
<evidence type="ECO:0000256" key="7">
    <source>
        <dbReference type="ARBA" id="ARBA00022989"/>
    </source>
</evidence>
<feature type="transmembrane region" description="Helical" evidence="11">
    <location>
        <begin position="210"/>
        <end position="232"/>
    </location>
</feature>
<comment type="function">
    <text evidence="9">Part of the ABC transporter complex LsrABCD involved in autoinducer 2 (AI-2) import. Probably responsible for the translocation of the substrate across the membrane.</text>
</comment>
<dbReference type="RefSeq" id="WP_153270722.1">
    <property type="nucleotide sequence ID" value="NZ_CP043498.1"/>
</dbReference>
<dbReference type="KEGG" id="rgr:FZ934_08580"/>
<evidence type="ECO:0000256" key="5">
    <source>
        <dbReference type="ARBA" id="ARBA00022519"/>
    </source>
</evidence>
<evidence type="ECO:0000256" key="10">
    <source>
        <dbReference type="ARBA" id="ARBA00039382"/>
    </source>
</evidence>
<reference evidence="12 13" key="1">
    <citation type="submission" date="2019-08" db="EMBL/GenBank/DDBJ databases">
        <title>Prosopis cineraria nodule microbiome.</title>
        <authorList>
            <person name="Ali R."/>
            <person name="Chaluvadi S.R."/>
            <person name="Wang X."/>
        </authorList>
    </citation>
    <scope>NUCLEOTIDE SEQUENCE [LARGE SCALE GENOMIC DNA]</scope>
    <source>
        <strain evidence="12 13">BG7</strain>
    </source>
</reference>
<evidence type="ECO:0000256" key="3">
    <source>
        <dbReference type="ARBA" id="ARBA00022448"/>
    </source>
</evidence>
<keyword evidence="13" id="KW-1185">Reference proteome</keyword>
<evidence type="ECO:0000256" key="1">
    <source>
        <dbReference type="ARBA" id="ARBA00004651"/>
    </source>
</evidence>
<dbReference type="PANTHER" id="PTHR32196:SF29">
    <property type="entry name" value="AUTOINDUCER 2 IMPORT SYSTEM PERMEASE PROTEIN LSRC"/>
    <property type="match status" value="1"/>
</dbReference>
<keyword evidence="6 11" id="KW-0812">Transmembrane</keyword>
<evidence type="ECO:0000256" key="8">
    <source>
        <dbReference type="ARBA" id="ARBA00023136"/>
    </source>
</evidence>
<feature type="transmembrane region" description="Helical" evidence="11">
    <location>
        <begin position="73"/>
        <end position="91"/>
    </location>
</feature>
<dbReference type="Proteomes" id="UP000326881">
    <property type="component" value="Chromosome"/>
</dbReference>
<dbReference type="InterPro" id="IPR001851">
    <property type="entry name" value="ABC_transp_permease"/>
</dbReference>
<dbReference type="PANTHER" id="PTHR32196">
    <property type="entry name" value="ABC TRANSPORTER PERMEASE PROTEIN YPHD-RELATED-RELATED"/>
    <property type="match status" value="1"/>
</dbReference>
<dbReference type="CDD" id="cd06579">
    <property type="entry name" value="TM_PBP1_transp_AraH_like"/>
    <property type="match status" value="1"/>
</dbReference>
<evidence type="ECO:0000313" key="12">
    <source>
        <dbReference type="EMBL" id="QFY60480.1"/>
    </source>
</evidence>
<sequence>MRRRNLQKMQILVLGAVLVAISMLFAQRSAGFADWGNVRNILLDASPTMICAVAMTFIVITRGIDLSIGSVSNMALAAAVVATGTAAGLSAAVAYPVALAVGAFAGFVNGAIVVWVRINPLIATLGTLTLFRGIGLHLTGATLHPIEGPLTLLGRTQVFGIGLPIWLAVVAVLCGAVVLGQTVAGRHLLALGDSPRSARETGIAGNRLLLAIYTIAGLTGAVAGLIVVGRVGVLTSELGFGFEFTVITAVVLGGTSLFGGRGTILGSALGAILLTTIQNGLNLMGSDPYYYDVVRGAVLMAAVSTDTIMTRFAQRA</sequence>
<proteinExistence type="predicted"/>
<evidence type="ECO:0000256" key="9">
    <source>
        <dbReference type="ARBA" id="ARBA00025439"/>
    </source>
</evidence>
<keyword evidence="7 11" id="KW-1133">Transmembrane helix</keyword>
<evidence type="ECO:0000256" key="2">
    <source>
        <dbReference type="ARBA" id="ARBA00011262"/>
    </source>
</evidence>
<evidence type="ECO:0000256" key="4">
    <source>
        <dbReference type="ARBA" id="ARBA00022475"/>
    </source>
</evidence>
<name>A0A5Q0C918_9HYPH</name>
<keyword evidence="5" id="KW-0997">Cell inner membrane</keyword>
<protein>
    <recommendedName>
        <fullName evidence="10">Autoinducer 2 import system permease protein LsrC</fullName>
    </recommendedName>
</protein>
<keyword evidence="4" id="KW-1003">Cell membrane</keyword>
<organism evidence="12 13">
    <name type="scientific">Rhizobium grahamii</name>
    <dbReference type="NCBI Taxonomy" id="1120045"/>
    <lineage>
        <taxon>Bacteria</taxon>
        <taxon>Pseudomonadati</taxon>
        <taxon>Pseudomonadota</taxon>
        <taxon>Alphaproteobacteria</taxon>
        <taxon>Hyphomicrobiales</taxon>
        <taxon>Rhizobiaceae</taxon>
        <taxon>Rhizobium/Agrobacterium group</taxon>
        <taxon>Rhizobium</taxon>
    </lineage>
</organism>
<accession>A0A5Q0C918</accession>
<feature type="transmembrane region" description="Helical" evidence="11">
    <location>
        <begin position="163"/>
        <end position="189"/>
    </location>
</feature>
<dbReference type="GO" id="GO:0005886">
    <property type="term" value="C:plasma membrane"/>
    <property type="evidence" value="ECO:0007669"/>
    <property type="project" value="UniProtKB-SubCell"/>
</dbReference>
<feature type="transmembrane region" description="Helical" evidence="11">
    <location>
        <begin position="123"/>
        <end position="143"/>
    </location>
</feature>
<evidence type="ECO:0000313" key="13">
    <source>
        <dbReference type="Proteomes" id="UP000326881"/>
    </source>
</evidence>
<keyword evidence="3" id="KW-0813">Transport</keyword>
<dbReference type="OrthoDB" id="192433at2"/>
<keyword evidence="8 11" id="KW-0472">Membrane</keyword>